<dbReference type="AlphaFoldDB" id="A0A8X7BI39"/>
<evidence type="ECO:0000313" key="2">
    <source>
        <dbReference type="Proteomes" id="UP000887159"/>
    </source>
</evidence>
<dbReference type="EMBL" id="BMAU01021401">
    <property type="protein sequence ID" value="GFY32100.1"/>
    <property type="molecule type" value="Genomic_DNA"/>
</dbReference>
<name>A0A8X7BI39_TRICX</name>
<proteinExistence type="predicted"/>
<evidence type="ECO:0000313" key="1">
    <source>
        <dbReference type="EMBL" id="GFY32100.1"/>
    </source>
</evidence>
<sequence>MAKRKVQSLRLKLSKIRLDFNQKIKKYEVCPEAERVIALDTVHNCYPASEWLHSYSDGPFLTSYGAETGIFCELTCFYWQVENFSTDGEESIYITLQKLFIRQSFFEKVVIFSDSTSSLQDLCPSHERISPRIQFPPPGNPL</sequence>
<protein>
    <submittedName>
        <fullName evidence="1">Uncharacterized protein</fullName>
    </submittedName>
</protein>
<keyword evidence="2" id="KW-1185">Reference proteome</keyword>
<reference evidence="1" key="1">
    <citation type="submission" date="2020-08" db="EMBL/GenBank/DDBJ databases">
        <title>Multicomponent nature underlies the extraordinary mechanical properties of spider dragline silk.</title>
        <authorList>
            <person name="Kono N."/>
            <person name="Nakamura H."/>
            <person name="Mori M."/>
            <person name="Yoshida Y."/>
            <person name="Ohtoshi R."/>
            <person name="Malay A.D."/>
            <person name="Moran D.A.P."/>
            <person name="Tomita M."/>
            <person name="Numata K."/>
            <person name="Arakawa K."/>
        </authorList>
    </citation>
    <scope>NUCLEOTIDE SEQUENCE</scope>
</reference>
<organism evidence="1 2">
    <name type="scientific">Trichonephila clavipes</name>
    <name type="common">Golden silk orbweaver</name>
    <name type="synonym">Nephila clavipes</name>
    <dbReference type="NCBI Taxonomy" id="2585209"/>
    <lineage>
        <taxon>Eukaryota</taxon>
        <taxon>Metazoa</taxon>
        <taxon>Ecdysozoa</taxon>
        <taxon>Arthropoda</taxon>
        <taxon>Chelicerata</taxon>
        <taxon>Arachnida</taxon>
        <taxon>Araneae</taxon>
        <taxon>Araneomorphae</taxon>
        <taxon>Entelegynae</taxon>
        <taxon>Araneoidea</taxon>
        <taxon>Nephilidae</taxon>
        <taxon>Trichonephila</taxon>
    </lineage>
</organism>
<gene>
    <name evidence="1" type="ORF">TNCV_2622371</name>
</gene>
<dbReference type="Proteomes" id="UP000887159">
    <property type="component" value="Unassembled WGS sequence"/>
</dbReference>
<comment type="caution">
    <text evidence="1">The sequence shown here is derived from an EMBL/GenBank/DDBJ whole genome shotgun (WGS) entry which is preliminary data.</text>
</comment>
<accession>A0A8X7BI39</accession>